<proteinExistence type="predicted"/>
<dbReference type="EMBL" id="OU015566">
    <property type="protein sequence ID" value="CAG5103296.1"/>
    <property type="molecule type" value="Genomic_DNA"/>
</dbReference>
<dbReference type="Proteomes" id="UP001158576">
    <property type="component" value="Chromosome 1"/>
</dbReference>
<keyword evidence="2" id="KW-1185">Reference proteome</keyword>
<protein>
    <submittedName>
        <fullName evidence="1">Oidioi.mRNA.OKI2018_I69.chr1.g705.t1.cds</fullName>
    </submittedName>
</protein>
<gene>
    <name evidence="1" type="ORF">OKIOD_LOCUS9470</name>
</gene>
<organism evidence="1 2">
    <name type="scientific">Oikopleura dioica</name>
    <name type="common">Tunicate</name>
    <dbReference type="NCBI Taxonomy" id="34765"/>
    <lineage>
        <taxon>Eukaryota</taxon>
        <taxon>Metazoa</taxon>
        <taxon>Chordata</taxon>
        <taxon>Tunicata</taxon>
        <taxon>Appendicularia</taxon>
        <taxon>Copelata</taxon>
        <taxon>Oikopleuridae</taxon>
        <taxon>Oikopleura</taxon>
    </lineage>
</organism>
<evidence type="ECO:0000313" key="1">
    <source>
        <dbReference type="EMBL" id="CAG5103296.1"/>
    </source>
</evidence>
<name>A0ABN7SKP2_OIKDI</name>
<reference evidence="1 2" key="1">
    <citation type="submission" date="2021-04" db="EMBL/GenBank/DDBJ databases">
        <authorList>
            <person name="Bliznina A."/>
        </authorList>
    </citation>
    <scope>NUCLEOTIDE SEQUENCE [LARGE SCALE GENOMIC DNA]</scope>
</reference>
<accession>A0ABN7SKP2</accession>
<evidence type="ECO:0000313" key="2">
    <source>
        <dbReference type="Proteomes" id="UP001158576"/>
    </source>
</evidence>
<sequence>MNTAKVTYFLKKTAKTLGWKIAPRAHGMRLGYVLNSSIGGIADDEIINSCRWRDDQMLRYYRNHHLEATKHGSAFKIYQQNEKLRLGDIEAKKAWCERSTQTPDWEPPKMVQTKLRTIKKMADGQTQTEEITSENQEETSIFEKFLRDSRH</sequence>